<gene>
    <name evidence="2" type="ORF">LCGC14_1369950</name>
</gene>
<name>A0A0F9KRK8_9ZZZZ</name>
<comment type="caution">
    <text evidence="2">The sequence shown here is derived from an EMBL/GenBank/DDBJ whole genome shotgun (WGS) entry which is preliminary data.</text>
</comment>
<feature type="domain" description="HNH nuclease" evidence="1">
    <location>
        <begin position="52"/>
        <end position="96"/>
    </location>
</feature>
<reference evidence="2" key="1">
    <citation type="journal article" date="2015" name="Nature">
        <title>Complex archaea that bridge the gap between prokaryotes and eukaryotes.</title>
        <authorList>
            <person name="Spang A."/>
            <person name="Saw J.H."/>
            <person name="Jorgensen S.L."/>
            <person name="Zaremba-Niedzwiedzka K."/>
            <person name="Martijn J."/>
            <person name="Lind A.E."/>
            <person name="van Eijk R."/>
            <person name="Schleper C."/>
            <person name="Guy L."/>
            <person name="Ettema T.J."/>
        </authorList>
    </citation>
    <scope>NUCLEOTIDE SEQUENCE</scope>
</reference>
<dbReference type="Gene3D" id="3.90.75.20">
    <property type="match status" value="1"/>
</dbReference>
<dbReference type="SUPFAM" id="SSF54060">
    <property type="entry name" value="His-Me finger endonucleases"/>
    <property type="match status" value="1"/>
</dbReference>
<accession>A0A0F9KRK8</accession>
<dbReference type="EMBL" id="LAZR01008641">
    <property type="protein sequence ID" value="KKM77446.1"/>
    <property type="molecule type" value="Genomic_DNA"/>
</dbReference>
<protein>
    <recommendedName>
        <fullName evidence="1">HNH nuclease domain-containing protein</fullName>
    </recommendedName>
</protein>
<organism evidence="2">
    <name type="scientific">marine sediment metagenome</name>
    <dbReference type="NCBI Taxonomy" id="412755"/>
    <lineage>
        <taxon>unclassified sequences</taxon>
        <taxon>metagenomes</taxon>
        <taxon>ecological metagenomes</taxon>
    </lineage>
</organism>
<proteinExistence type="predicted"/>
<dbReference type="InterPro" id="IPR003615">
    <property type="entry name" value="HNH_nuc"/>
</dbReference>
<evidence type="ECO:0000259" key="1">
    <source>
        <dbReference type="Pfam" id="PF13392"/>
    </source>
</evidence>
<dbReference type="InterPro" id="IPR044925">
    <property type="entry name" value="His-Me_finger_sf"/>
</dbReference>
<evidence type="ECO:0000313" key="2">
    <source>
        <dbReference type="EMBL" id="KKM77446.1"/>
    </source>
</evidence>
<sequence>MLLEWRPIPDAPMYEASNMGSVRRDGRCLLLQRTGNGYLKVSLSVHGKALNRKVHRLVLETFIGPRPDGMVCRHANGSRLDNRLVNLSWGTQKQNMADAIRHGTTNRGGPNRAAKLTADDVVAIRRRYVSTYDTCVKIVEDYPVNASAIEDAVSGRNWGWLYPQVGHRRILLDSEGKEIEP</sequence>
<dbReference type="AlphaFoldDB" id="A0A0F9KRK8"/>
<dbReference type="Pfam" id="PF13392">
    <property type="entry name" value="HNH_3"/>
    <property type="match status" value="1"/>
</dbReference>